<reference evidence="1 2" key="1">
    <citation type="submission" date="2015-05" db="EMBL/GenBank/DDBJ databases">
        <title>Evolution of Trichinella species and genotypes.</title>
        <authorList>
            <person name="Korhonen P.K."/>
            <person name="Edoardo P."/>
            <person name="Giuseppe L.R."/>
            <person name="Gasser R.B."/>
        </authorList>
    </citation>
    <scope>NUCLEOTIDE SEQUENCE [LARGE SCALE GENOMIC DNA]</scope>
    <source>
        <strain evidence="1">ISS10</strain>
    </source>
</reference>
<dbReference type="EMBL" id="JYDW01000071">
    <property type="protein sequence ID" value="KRZ57681.1"/>
    <property type="molecule type" value="Genomic_DNA"/>
</dbReference>
<dbReference type="AlphaFoldDB" id="A0A0V1LDQ6"/>
<keyword evidence="2" id="KW-1185">Reference proteome</keyword>
<comment type="caution">
    <text evidence="1">The sequence shown here is derived from an EMBL/GenBank/DDBJ whole genome shotgun (WGS) entry which is preliminary data.</text>
</comment>
<name>A0A0V1LDQ6_9BILA</name>
<dbReference type="Proteomes" id="UP000054721">
    <property type="component" value="Unassembled WGS sequence"/>
</dbReference>
<evidence type="ECO:0000313" key="2">
    <source>
        <dbReference type="Proteomes" id="UP000054721"/>
    </source>
</evidence>
<accession>A0A0V1LDQ6</accession>
<organism evidence="1 2">
    <name type="scientific">Trichinella nativa</name>
    <dbReference type="NCBI Taxonomy" id="6335"/>
    <lineage>
        <taxon>Eukaryota</taxon>
        <taxon>Metazoa</taxon>
        <taxon>Ecdysozoa</taxon>
        <taxon>Nematoda</taxon>
        <taxon>Enoplea</taxon>
        <taxon>Dorylaimia</taxon>
        <taxon>Trichinellida</taxon>
        <taxon>Trichinellidae</taxon>
        <taxon>Trichinella</taxon>
    </lineage>
</organism>
<gene>
    <name evidence="1" type="ORF">T02_2188</name>
</gene>
<protein>
    <submittedName>
        <fullName evidence="1">Uncharacterized protein</fullName>
    </submittedName>
</protein>
<evidence type="ECO:0000313" key="1">
    <source>
        <dbReference type="EMBL" id="KRZ57681.1"/>
    </source>
</evidence>
<sequence>MCNQVDDLKSSLAKCIFKEKNKILTHILPNQQLNFKADRIQIKRSCNSRQTKCNVTLLCLRKAQTSKLF</sequence>
<proteinExistence type="predicted"/>
<dbReference type="OrthoDB" id="10364128at2759"/>